<dbReference type="GO" id="GO:0016747">
    <property type="term" value="F:acyltransferase activity, transferring groups other than amino-acyl groups"/>
    <property type="evidence" value="ECO:0007669"/>
    <property type="project" value="TreeGrafter"/>
</dbReference>
<gene>
    <name evidence="2" type="ORF">F3087_32900</name>
</gene>
<dbReference type="InterPro" id="IPR050583">
    <property type="entry name" value="Mycobacterial_A85_antigen"/>
</dbReference>
<feature type="transmembrane region" description="Helical" evidence="1">
    <location>
        <begin position="16"/>
        <end position="34"/>
    </location>
</feature>
<proteinExistence type="predicted"/>
<accession>A0A5N0E743</accession>
<evidence type="ECO:0000256" key="1">
    <source>
        <dbReference type="SAM" id="Phobius"/>
    </source>
</evidence>
<dbReference type="EMBL" id="VXLC01000018">
    <property type="protein sequence ID" value="KAA8884766.1"/>
    <property type="molecule type" value="Genomic_DNA"/>
</dbReference>
<dbReference type="InterPro" id="IPR000801">
    <property type="entry name" value="Esterase-like"/>
</dbReference>
<feature type="transmembrane region" description="Helical" evidence="1">
    <location>
        <begin position="46"/>
        <end position="63"/>
    </location>
</feature>
<keyword evidence="1" id="KW-0812">Transmembrane</keyword>
<comment type="caution">
    <text evidence="2">The sequence shown here is derived from an EMBL/GenBank/DDBJ whole genome shotgun (WGS) entry which is preliminary data.</text>
</comment>
<dbReference type="PANTHER" id="PTHR48098">
    <property type="entry name" value="ENTEROCHELIN ESTERASE-RELATED"/>
    <property type="match status" value="1"/>
</dbReference>
<dbReference type="Gene3D" id="3.40.50.1820">
    <property type="entry name" value="alpha/beta hydrolase"/>
    <property type="match status" value="1"/>
</dbReference>
<keyword evidence="1" id="KW-1133">Transmembrane helix</keyword>
<dbReference type="AlphaFoldDB" id="A0A5N0E743"/>
<sequence>MKSTAELSLLSGPLPWMLSAFGLAGALWLIGGAGRRSLGRAGVRSSWLALSAALAMYVVVERWWRPFPDTLPRPVYLWFGLAVWTITLLPPRIHGTRLWRAKALSLVAAAALVLASAVQVNLVFAAYPTVEDALGLGGDNRISLTAVPSGQAEPVTGWPLDSVWSPPGGLPANGRVVRAVVPGPVSRFVARPAEIYLPPAYFATPRPLLPVLVLLSGQPGSPIDWFNGGRLSQTMDAYAATHGGLAPVVVVADATGGTWSNPLCLDSRLGNVATYLAVDLRAWVIGKLQVDADPRRWAIGGISYGGTCALQMATNYPGAYPTFLGLSGDAEPSLGDRHQTVKAAFGADTAAFERVNPMTLLRTRRYPDSAGVLVTGTGDSAARSAQTAVAAAAAAAGMQIRARELPGEHSWAVWSAGLRTEMNWLATRLGVSP</sequence>
<keyword evidence="1" id="KW-0472">Membrane</keyword>
<evidence type="ECO:0000313" key="3">
    <source>
        <dbReference type="Proteomes" id="UP000323876"/>
    </source>
</evidence>
<keyword evidence="3" id="KW-1185">Reference proteome</keyword>
<dbReference type="OrthoDB" id="3723842at2"/>
<feature type="transmembrane region" description="Helical" evidence="1">
    <location>
        <begin position="75"/>
        <end position="91"/>
    </location>
</feature>
<reference evidence="2 3" key="1">
    <citation type="submission" date="2019-09" db="EMBL/GenBank/DDBJ databases">
        <authorList>
            <person name="Wang X."/>
        </authorList>
    </citation>
    <scope>NUCLEOTIDE SEQUENCE [LARGE SCALE GENOMIC DNA]</scope>
    <source>
        <strain evidence="2 3">CICC 11023</strain>
    </source>
</reference>
<protein>
    <submittedName>
        <fullName evidence="2">Esterase family protein</fullName>
    </submittedName>
</protein>
<organism evidence="2 3">
    <name type="scientific">Nocardia colli</name>
    <dbReference type="NCBI Taxonomy" id="2545717"/>
    <lineage>
        <taxon>Bacteria</taxon>
        <taxon>Bacillati</taxon>
        <taxon>Actinomycetota</taxon>
        <taxon>Actinomycetes</taxon>
        <taxon>Mycobacteriales</taxon>
        <taxon>Nocardiaceae</taxon>
        <taxon>Nocardia</taxon>
    </lineage>
</organism>
<dbReference type="RefSeq" id="WP_150405985.1">
    <property type="nucleotide sequence ID" value="NZ_VXLC01000018.1"/>
</dbReference>
<name>A0A5N0E743_9NOCA</name>
<dbReference type="SUPFAM" id="SSF53474">
    <property type="entry name" value="alpha/beta-Hydrolases"/>
    <property type="match status" value="1"/>
</dbReference>
<dbReference type="PANTHER" id="PTHR48098:SF1">
    <property type="entry name" value="DIACYLGLYCEROL ACYLTRANSFERASE_MYCOLYLTRANSFERASE AG85A"/>
    <property type="match status" value="1"/>
</dbReference>
<evidence type="ECO:0000313" key="2">
    <source>
        <dbReference type="EMBL" id="KAA8884766.1"/>
    </source>
</evidence>
<dbReference type="Pfam" id="PF00756">
    <property type="entry name" value="Esterase"/>
    <property type="match status" value="1"/>
</dbReference>
<feature type="transmembrane region" description="Helical" evidence="1">
    <location>
        <begin position="103"/>
        <end position="127"/>
    </location>
</feature>
<dbReference type="Proteomes" id="UP000323876">
    <property type="component" value="Unassembled WGS sequence"/>
</dbReference>
<dbReference type="InterPro" id="IPR029058">
    <property type="entry name" value="AB_hydrolase_fold"/>
</dbReference>